<proteinExistence type="predicted"/>
<dbReference type="AlphaFoldDB" id="A0A7I7X6J8"/>
<dbReference type="Proteomes" id="UP000467260">
    <property type="component" value="Chromosome"/>
</dbReference>
<protein>
    <submittedName>
        <fullName evidence="1">Uncharacterized protein</fullName>
    </submittedName>
</protein>
<dbReference type="EMBL" id="AP022609">
    <property type="protein sequence ID" value="BBZ25326.1"/>
    <property type="molecule type" value="Genomic_DNA"/>
</dbReference>
<organism evidence="1 2">
    <name type="scientific">Mycolicibacter hiberniae</name>
    <dbReference type="NCBI Taxonomy" id="29314"/>
    <lineage>
        <taxon>Bacteria</taxon>
        <taxon>Bacillati</taxon>
        <taxon>Actinomycetota</taxon>
        <taxon>Actinomycetes</taxon>
        <taxon>Mycobacteriales</taxon>
        <taxon>Mycobacteriaceae</taxon>
        <taxon>Mycolicibacter</taxon>
    </lineage>
</organism>
<dbReference type="SUPFAM" id="SSF54427">
    <property type="entry name" value="NTF2-like"/>
    <property type="match status" value="1"/>
</dbReference>
<dbReference type="InterPro" id="IPR032710">
    <property type="entry name" value="NTF2-like_dom_sf"/>
</dbReference>
<evidence type="ECO:0000313" key="1">
    <source>
        <dbReference type="EMBL" id="BBZ25326.1"/>
    </source>
</evidence>
<name>A0A7I7X6J8_9MYCO</name>
<dbReference type="KEGG" id="mhib:MHIB_37440"/>
<dbReference type="RefSeq" id="WP_085136236.1">
    <property type="nucleotide sequence ID" value="NZ_AP022609.1"/>
</dbReference>
<evidence type="ECO:0000313" key="2">
    <source>
        <dbReference type="Proteomes" id="UP000467260"/>
    </source>
</evidence>
<gene>
    <name evidence="1" type="ORF">MHIB_37440</name>
</gene>
<accession>A0A7I7X6J8</accession>
<dbReference type="OrthoDB" id="7504149at2"/>
<sequence>MSDIDSVIDNHHGNTRTVLEYSRTVGRLVHEAKKPGFTVESWAPLARLVDTENFVRVGNFKEVMNWAQYTAFLTGWATASLWDATFRRISTVEGIVFLELEEHSTIGDFHSVVNSASIYEFDDAGRIARVDVYLQMELPSPDLLAGGLSGDTAQ</sequence>
<keyword evidence="2" id="KW-1185">Reference proteome</keyword>
<reference evidence="1 2" key="1">
    <citation type="journal article" date="2019" name="Emerg. Microbes Infect.">
        <title>Comprehensive subspecies identification of 175 nontuberculous mycobacteria species based on 7547 genomic profiles.</title>
        <authorList>
            <person name="Matsumoto Y."/>
            <person name="Kinjo T."/>
            <person name="Motooka D."/>
            <person name="Nabeya D."/>
            <person name="Jung N."/>
            <person name="Uechi K."/>
            <person name="Horii T."/>
            <person name="Iida T."/>
            <person name="Fujita J."/>
            <person name="Nakamura S."/>
        </authorList>
    </citation>
    <scope>NUCLEOTIDE SEQUENCE [LARGE SCALE GENOMIC DNA]</scope>
    <source>
        <strain evidence="1 2">JCM 13571</strain>
    </source>
</reference>